<feature type="domain" description="Formyl transferase N-terminal" evidence="5">
    <location>
        <begin position="5"/>
        <end position="179"/>
    </location>
</feature>
<dbReference type="AlphaFoldDB" id="A0A2R4VZS1"/>
<feature type="binding site" evidence="4">
    <location>
        <begin position="14"/>
        <end position="16"/>
    </location>
    <ligand>
        <name>N(1)-(5-phospho-beta-D-ribosyl)glycinamide</name>
        <dbReference type="ChEBI" id="CHEBI:143788"/>
    </ligand>
</feature>
<dbReference type="InterPro" id="IPR036477">
    <property type="entry name" value="Formyl_transf_N_sf"/>
</dbReference>
<evidence type="ECO:0000313" key="6">
    <source>
        <dbReference type="EMBL" id="AWB09964.1"/>
    </source>
</evidence>
<dbReference type="UniPathway" id="UPA00074">
    <property type="reaction ID" value="UER00126"/>
</dbReference>
<evidence type="ECO:0000256" key="1">
    <source>
        <dbReference type="ARBA" id="ARBA00005054"/>
    </source>
</evidence>
<feature type="active site" description="Proton donor" evidence="4">
    <location>
        <position position="107"/>
    </location>
</feature>
<comment type="similarity">
    <text evidence="4">Belongs to the GART family.</text>
</comment>
<sequence length="200" mass="22339">MNKLKVGVLASGRGSNFKAIVQKVDSAEVKVLIVDNPDAKAIEIAKEFDVPYEVVDRKKFISKLSFEKEIINILESYKVELIALAGFMRILSSDFVERFKWKIMNIHPSLLPSFPGLNAQKQALDYGVRVSGCTVHFVDAGTDTGPIILQAVVPVLDDDNPETLASRILNEEHKIYPFAITLFAQNRLVIDGRKVKIKNI</sequence>
<evidence type="ECO:0000256" key="4">
    <source>
        <dbReference type="HAMAP-Rule" id="MF_01930"/>
    </source>
</evidence>
<gene>
    <name evidence="4" type="primary">purN</name>
    <name evidence="6" type="ORF">TDSAC_0590</name>
</gene>
<feature type="binding site" evidence="4">
    <location>
        <position position="105"/>
    </location>
    <ligand>
        <name>(6R)-10-formyltetrahydrofolate</name>
        <dbReference type="ChEBI" id="CHEBI:195366"/>
    </ligand>
</feature>
<protein>
    <recommendedName>
        <fullName evidence="4">Phosphoribosylglycinamide formyltransferase</fullName>
        <ecNumber evidence="4">2.1.2.2</ecNumber>
    </recommendedName>
    <alternativeName>
        <fullName evidence="4">5'-phosphoribosylglycinamide transformylase</fullName>
    </alternativeName>
    <alternativeName>
        <fullName evidence="4">GAR transformylase</fullName>
        <shortName evidence="4">GART</shortName>
    </alternativeName>
</protein>
<dbReference type="OrthoDB" id="9806170at2"/>
<dbReference type="PANTHER" id="PTHR43369">
    <property type="entry name" value="PHOSPHORIBOSYLGLYCINAMIDE FORMYLTRANSFERASE"/>
    <property type="match status" value="1"/>
</dbReference>
<reference evidence="6 7" key="1">
    <citation type="submission" date="2017-04" db="EMBL/GenBank/DDBJ databases">
        <title>Genomic insights into metabolism of Thermodesulfobium acidiphilum.</title>
        <authorList>
            <person name="Toshchakov S.V."/>
            <person name="Frolov E.N."/>
            <person name="Kublanov I.V."/>
            <person name="Samarov N.I."/>
            <person name="Novikov A."/>
            <person name="Lebedinsky A.V."/>
            <person name="Bonch-Osmolovskaya E.A."/>
            <person name="Chernyh N.A."/>
        </authorList>
    </citation>
    <scope>NUCLEOTIDE SEQUENCE [LARGE SCALE GENOMIC DNA]</scope>
    <source>
        <strain evidence="6 7">3127-1</strain>
    </source>
</reference>
<keyword evidence="7" id="KW-1185">Reference proteome</keyword>
<organism evidence="6 7">
    <name type="scientific">Thermodesulfobium acidiphilum</name>
    <dbReference type="NCBI Taxonomy" id="1794699"/>
    <lineage>
        <taxon>Bacteria</taxon>
        <taxon>Pseudomonadati</taxon>
        <taxon>Thermodesulfobiota</taxon>
        <taxon>Thermodesulfobiia</taxon>
        <taxon>Thermodesulfobiales</taxon>
        <taxon>Thermodesulfobiaceae</taxon>
        <taxon>Thermodesulfobium</taxon>
    </lineage>
</organism>
<dbReference type="HAMAP" id="MF_01930">
    <property type="entry name" value="PurN"/>
    <property type="match status" value="1"/>
</dbReference>
<dbReference type="EC" id="2.1.2.2" evidence="4"/>
<feature type="binding site" evidence="4">
    <location>
        <begin position="88"/>
        <end position="91"/>
    </location>
    <ligand>
        <name>(6R)-10-formyltetrahydrofolate</name>
        <dbReference type="ChEBI" id="CHEBI:195366"/>
    </ligand>
</feature>
<keyword evidence="3 4" id="KW-0658">Purine biosynthesis</keyword>
<dbReference type="GO" id="GO:0005829">
    <property type="term" value="C:cytosol"/>
    <property type="evidence" value="ECO:0007669"/>
    <property type="project" value="TreeGrafter"/>
</dbReference>
<comment type="catalytic activity">
    <reaction evidence="4">
        <text>N(1)-(5-phospho-beta-D-ribosyl)glycinamide + (6R)-10-formyltetrahydrofolate = N(2)-formyl-N(1)-(5-phospho-beta-D-ribosyl)glycinamide + (6S)-5,6,7,8-tetrahydrofolate + H(+)</text>
        <dbReference type="Rhea" id="RHEA:15053"/>
        <dbReference type="ChEBI" id="CHEBI:15378"/>
        <dbReference type="ChEBI" id="CHEBI:57453"/>
        <dbReference type="ChEBI" id="CHEBI:143788"/>
        <dbReference type="ChEBI" id="CHEBI:147286"/>
        <dbReference type="ChEBI" id="CHEBI:195366"/>
        <dbReference type="EC" id="2.1.2.2"/>
    </reaction>
</comment>
<comment type="function">
    <text evidence="4">Catalyzes the transfer of a formyl group from 10-formyltetrahydrofolate to 5-phospho-ribosyl-glycinamide (GAR), producing 5-phospho-ribosyl-N-formylglycinamide (FGAR) and tetrahydrofolate.</text>
</comment>
<dbReference type="EMBL" id="CP020921">
    <property type="protein sequence ID" value="AWB09964.1"/>
    <property type="molecule type" value="Genomic_DNA"/>
</dbReference>
<dbReference type="Pfam" id="PF00551">
    <property type="entry name" value="Formyl_trans_N"/>
    <property type="match status" value="1"/>
</dbReference>
<keyword evidence="2 4" id="KW-0808">Transferase</keyword>
<dbReference type="CDD" id="cd08645">
    <property type="entry name" value="FMT_core_GART"/>
    <property type="match status" value="1"/>
</dbReference>
<dbReference type="SUPFAM" id="SSF53328">
    <property type="entry name" value="Formyltransferase"/>
    <property type="match status" value="1"/>
</dbReference>
<dbReference type="GO" id="GO:0006189">
    <property type="term" value="P:'de novo' IMP biosynthetic process"/>
    <property type="evidence" value="ECO:0007669"/>
    <property type="project" value="UniProtKB-UniRule"/>
</dbReference>
<proteinExistence type="inferred from homology"/>
<dbReference type="KEGG" id="taci:TDSAC_0590"/>
<accession>A0A2R4VZS1</accession>
<evidence type="ECO:0000256" key="2">
    <source>
        <dbReference type="ARBA" id="ARBA00022679"/>
    </source>
</evidence>
<dbReference type="NCBIfam" id="TIGR00639">
    <property type="entry name" value="PurN"/>
    <property type="match status" value="1"/>
</dbReference>
<comment type="pathway">
    <text evidence="1 4">Purine metabolism; IMP biosynthesis via de novo pathway; N(2)-formyl-N(1)-(5-phospho-D-ribosyl)glycinamide from N(1)-(5-phospho-D-ribosyl)glycinamide (10-formyl THF route): step 1/1.</text>
</comment>
<dbReference type="InterPro" id="IPR004607">
    <property type="entry name" value="GART"/>
</dbReference>
<feature type="binding site" evidence="4">
    <location>
        <position position="63"/>
    </location>
    <ligand>
        <name>(6R)-10-formyltetrahydrofolate</name>
        <dbReference type="ChEBI" id="CHEBI:195366"/>
    </ligand>
</feature>
<dbReference type="GO" id="GO:0004644">
    <property type="term" value="F:phosphoribosylglycinamide formyltransferase activity"/>
    <property type="evidence" value="ECO:0007669"/>
    <property type="project" value="UniProtKB-UniRule"/>
</dbReference>
<evidence type="ECO:0000256" key="3">
    <source>
        <dbReference type="ARBA" id="ARBA00022755"/>
    </source>
</evidence>
<feature type="site" description="Raises pKa of active site His" evidence="4">
    <location>
        <position position="143"/>
    </location>
</feature>
<dbReference type="RefSeq" id="WP_108308797.1">
    <property type="nucleotide sequence ID" value="NZ_CP020921.1"/>
</dbReference>
<name>A0A2R4VZS1_THEAF</name>
<evidence type="ECO:0000259" key="5">
    <source>
        <dbReference type="Pfam" id="PF00551"/>
    </source>
</evidence>
<dbReference type="InterPro" id="IPR002376">
    <property type="entry name" value="Formyl_transf_N"/>
</dbReference>
<dbReference type="PANTHER" id="PTHR43369:SF2">
    <property type="entry name" value="PHOSPHORIBOSYLGLYCINAMIDE FORMYLTRANSFERASE"/>
    <property type="match status" value="1"/>
</dbReference>
<dbReference type="Proteomes" id="UP000244792">
    <property type="component" value="Chromosome"/>
</dbReference>
<evidence type="ECO:0000313" key="7">
    <source>
        <dbReference type="Proteomes" id="UP000244792"/>
    </source>
</evidence>
<dbReference type="FunFam" id="3.40.50.170:FF:000007">
    <property type="entry name" value="Phosphoribosylglycinamide formyltransferase"/>
    <property type="match status" value="1"/>
</dbReference>
<dbReference type="Gene3D" id="3.40.50.170">
    <property type="entry name" value="Formyl transferase, N-terminal domain"/>
    <property type="match status" value="1"/>
</dbReference>